<comment type="caution">
    <text evidence="3">The sequence shown here is derived from an EMBL/GenBank/DDBJ whole genome shotgun (WGS) entry which is preliminary data.</text>
</comment>
<protein>
    <submittedName>
        <fullName evidence="3">Retrovirus-related Pol polyprotein from transposon TNT 1-94</fullName>
    </submittedName>
</protein>
<proteinExistence type="predicted"/>
<dbReference type="AlphaFoldDB" id="A0A5B6WDS8"/>
<evidence type="ECO:0000256" key="1">
    <source>
        <dbReference type="SAM" id="MobiDB-lite"/>
    </source>
</evidence>
<accession>A0A5B6WDS8</accession>
<dbReference type="Pfam" id="PF07727">
    <property type="entry name" value="RVT_2"/>
    <property type="match status" value="1"/>
</dbReference>
<dbReference type="EMBL" id="SMMG02000003">
    <property type="protein sequence ID" value="KAA3479869.1"/>
    <property type="molecule type" value="Genomic_DNA"/>
</dbReference>
<evidence type="ECO:0000259" key="2">
    <source>
        <dbReference type="Pfam" id="PF07727"/>
    </source>
</evidence>
<organism evidence="3 4">
    <name type="scientific">Gossypium australe</name>
    <dbReference type="NCBI Taxonomy" id="47621"/>
    <lineage>
        <taxon>Eukaryota</taxon>
        <taxon>Viridiplantae</taxon>
        <taxon>Streptophyta</taxon>
        <taxon>Embryophyta</taxon>
        <taxon>Tracheophyta</taxon>
        <taxon>Spermatophyta</taxon>
        <taxon>Magnoliopsida</taxon>
        <taxon>eudicotyledons</taxon>
        <taxon>Gunneridae</taxon>
        <taxon>Pentapetalae</taxon>
        <taxon>rosids</taxon>
        <taxon>malvids</taxon>
        <taxon>Malvales</taxon>
        <taxon>Malvaceae</taxon>
        <taxon>Malvoideae</taxon>
        <taxon>Gossypium</taxon>
    </lineage>
</organism>
<evidence type="ECO:0000313" key="4">
    <source>
        <dbReference type="Proteomes" id="UP000325315"/>
    </source>
</evidence>
<dbReference type="Proteomes" id="UP000325315">
    <property type="component" value="Unassembled WGS sequence"/>
</dbReference>
<dbReference type="InterPro" id="IPR013103">
    <property type="entry name" value="RVT_2"/>
</dbReference>
<sequence length="177" mass="20627">MKRISEAIDENSQDDQQKVETEIEPRSKRARVEKSFESDFLTFMLEAEPQTYNGAIQSSESTLWKDDIKSEIESIIQNHTWELVDLLLGIKPFSSKWIFKQKMKADGTIDKYKARLVIKGYSQNECLDYFDIVSLVSRITSIKMILAIFVLQNLEVHQMDVKTTFLNGDLDEKNYME</sequence>
<gene>
    <name evidence="3" type="ORF">EPI10_020347</name>
</gene>
<feature type="domain" description="Reverse transcriptase Ty1/copia-type" evidence="2">
    <location>
        <begin position="78"/>
        <end position="176"/>
    </location>
</feature>
<reference evidence="3" key="1">
    <citation type="submission" date="2019-08" db="EMBL/GenBank/DDBJ databases">
        <authorList>
            <person name="Liu F."/>
        </authorList>
    </citation>
    <scope>NUCLEOTIDE SEQUENCE [LARGE SCALE GENOMIC DNA]</scope>
    <source>
        <strain evidence="3">PA1801</strain>
        <tissue evidence="3">Leaf</tissue>
    </source>
</reference>
<keyword evidence="4" id="KW-1185">Reference proteome</keyword>
<evidence type="ECO:0000313" key="3">
    <source>
        <dbReference type="EMBL" id="KAA3479869.1"/>
    </source>
</evidence>
<dbReference type="OrthoDB" id="984330at2759"/>
<name>A0A5B6WDS8_9ROSI</name>
<feature type="region of interest" description="Disordered" evidence="1">
    <location>
        <begin position="1"/>
        <end position="26"/>
    </location>
</feature>
<feature type="compositionally biased region" description="Basic and acidic residues" evidence="1">
    <location>
        <begin position="15"/>
        <end position="26"/>
    </location>
</feature>